<dbReference type="PANTHER" id="PTHR30632">
    <property type="entry name" value="MOLYBDATE-BINDING PERIPLASMIC PROTEIN"/>
    <property type="match status" value="1"/>
</dbReference>
<feature type="binding site" evidence="4">
    <location>
        <position position="41"/>
    </location>
    <ligand>
        <name>molybdate</name>
        <dbReference type="ChEBI" id="CHEBI:36264"/>
    </ligand>
</feature>
<sequence length="262" mass="28348">MGHQRYSNSFLLCFGLLIAIGLGCNSEPSSREGITIAAAASMQFAAEALRQDFTQRTGNPVSLITGSSGKLTAQIREGAPYDLFLSADQNYPNALSEQHLTLGSPEVFASGSLVFWMVKADSSTSFQELSKASVRHLAIANPETAPYGRAAWELLQKIDSSGSLQDRLVYGESIAQVNQFISSGAAEVGFTALSVVTAPQLKDVGRYEIIPDSLYAKIWQVAAVIRSKDEEKMAAATAFQQYLHSAAARDILRKFGYRVPVE</sequence>
<keyword evidence="2 4" id="KW-0479">Metal-binding</keyword>
<dbReference type="PANTHER" id="PTHR30632:SF14">
    <property type="entry name" value="TUNGSTATE_MOLYBDATE_CHROMATE-BINDING PROTEIN MODA"/>
    <property type="match status" value="1"/>
</dbReference>
<dbReference type="NCBIfam" id="TIGR01256">
    <property type="entry name" value="modA"/>
    <property type="match status" value="1"/>
</dbReference>
<evidence type="ECO:0000256" key="1">
    <source>
        <dbReference type="ARBA" id="ARBA00009175"/>
    </source>
</evidence>
<feature type="binding site" evidence="4">
    <location>
        <position position="174"/>
    </location>
    <ligand>
        <name>molybdate</name>
        <dbReference type="ChEBI" id="CHEBI:36264"/>
    </ligand>
</feature>
<dbReference type="GO" id="GO:0046872">
    <property type="term" value="F:metal ion binding"/>
    <property type="evidence" value="ECO:0007669"/>
    <property type="project" value="UniProtKB-KW"/>
</dbReference>
<dbReference type="InterPro" id="IPR044084">
    <property type="entry name" value="AvModA-like_subst-bd"/>
</dbReference>
<evidence type="ECO:0000256" key="2">
    <source>
        <dbReference type="ARBA" id="ARBA00022723"/>
    </source>
</evidence>
<dbReference type="PIRSF" id="PIRSF004846">
    <property type="entry name" value="ModA"/>
    <property type="match status" value="1"/>
</dbReference>
<dbReference type="InParanoid" id="A0A1H9IAH4"/>
<keyword evidence="3" id="KW-0732">Signal</keyword>
<name>A0A1H9IAH4_9BACT</name>
<dbReference type="SUPFAM" id="SSF53850">
    <property type="entry name" value="Periplasmic binding protein-like II"/>
    <property type="match status" value="1"/>
</dbReference>
<evidence type="ECO:0000313" key="6">
    <source>
        <dbReference type="Proteomes" id="UP000199021"/>
    </source>
</evidence>
<dbReference type="Proteomes" id="UP000199021">
    <property type="component" value="Unassembled WGS sequence"/>
</dbReference>
<dbReference type="CDD" id="cd13539">
    <property type="entry name" value="PBP2_AvModA"/>
    <property type="match status" value="1"/>
</dbReference>
<dbReference type="EMBL" id="FOFB01000014">
    <property type="protein sequence ID" value="SEQ71415.1"/>
    <property type="molecule type" value="Genomic_DNA"/>
</dbReference>
<dbReference type="OrthoDB" id="9785015at2"/>
<dbReference type="InterPro" id="IPR005950">
    <property type="entry name" value="ModA"/>
</dbReference>
<dbReference type="GO" id="GO:0015689">
    <property type="term" value="P:molybdate ion transport"/>
    <property type="evidence" value="ECO:0007669"/>
    <property type="project" value="InterPro"/>
</dbReference>
<protein>
    <submittedName>
        <fullName evidence="5">Molybdate transport system substrate-binding protein</fullName>
    </submittedName>
</protein>
<comment type="similarity">
    <text evidence="1">Belongs to the bacterial solute-binding protein ModA family.</text>
</comment>
<evidence type="ECO:0000256" key="3">
    <source>
        <dbReference type="ARBA" id="ARBA00022729"/>
    </source>
</evidence>
<dbReference type="Gene3D" id="3.40.190.10">
    <property type="entry name" value="Periplasmic binding protein-like II"/>
    <property type="match status" value="2"/>
</dbReference>
<dbReference type="GO" id="GO:0030973">
    <property type="term" value="F:molybdate ion binding"/>
    <property type="evidence" value="ECO:0007669"/>
    <property type="project" value="InterPro"/>
</dbReference>
<keyword evidence="4" id="KW-0500">Molybdenum</keyword>
<evidence type="ECO:0000256" key="4">
    <source>
        <dbReference type="PIRSR" id="PIRSR004846-1"/>
    </source>
</evidence>
<proteinExistence type="inferred from homology"/>
<evidence type="ECO:0000313" key="5">
    <source>
        <dbReference type="EMBL" id="SEQ71415.1"/>
    </source>
</evidence>
<dbReference type="AlphaFoldDB" id="A0A1H9IAH4"/>
<dbReference type="Pfam" id="PF13531">
    <property type="entry name" value="SBP_bac_11"/>
    <property type="match status" value="1"/>
</dbReference>
<dbReference type="RefSeq" id="WP_090169443.1">
    <property type="nucleotide sequence ID" value="NZ_FOFB01000014.1"/>
</dbReference>
<feature type="binding site" evidence="4">
    <location>
        <position position="68"/>
    </location>
    <ligand>
        <name>molybdate</name>
        <dbReference type="ChEBI" id="CHEBI:36264"/>
    </ligand>
</feature>
<accession>A0A1H9IAH4</accession>
<dbReference type="PROSITE" id="PS51257">
    <property type="entry name" value="PROKAR_LIPOPROTEIN"/>
    <property type="match status" value="1"/>
</dbReference>
<dbReference type="InterPro" id="IPR050682">
    <property type="entry name" value="ModA/WtpA"/>
</dbReference>
<organism evidence="5 6">
    <name type="scientific">Neolewinella agarilytica</name>
    <dbReference type="NCBI Taxonomy" id="478744"/>
    <lineage>
        <taxon>Bacteria</taxon>
        <taxon>Pseudomonadati</taxon>
        <taxon>Bacteroidota</taxon>
        <taxon>Saprospiria</taxon>
        <taxon>Saprospirales</taxon>
        <taxon>Lewinellaceae</taxon>
        <taxon>Neolewinella</taxon>
    </lineage>
</organism>
<keyword evidence="6" id="KW-1185">Reference proteome</keyword>
<dbReference type="STRING" id="478744.SAMN05444359_114107"/>
<dbReference type="FunCoup" id="A0A1H9IAH4">
    <property type="interactions" value="175"/>
</dbReference>
<reference evidence="6" key="1">
    <citation type="submission" date="2016-10" db="EMBL/GenBank/DDBJ databases">
        <authorList>
            <person name="Varghese N."/>
            <person name="Submissions S."/>
        </authorList>
    </citation>
    <scope>NUCLEOTIDE SEQUENCE [LARGE SCALE GENOMIC DNA]</scope>
    <source>
        <strain evidence="6">DSM 24740</strain>
    </source>
</reference>
<gene>
    <name evidence="5" type="ORF">SAMN05444359_114107</name>
</gene>